<organism evidence="3 4">
    <name type="scientific">Proteiniphilum saccharofermentans</name>
    <dbReference type="NCBI Taxonomy" id="1642647"/>
    <lineage>
        <taxon>Bacteria</taxon>
        <taxon>Pseudomonadati</taxon>
        <taxon>Bacteroidota</taxon>
        <taxon>Bacteroidia</taxon>
        <taxon>Bacteroidales</taxon>
        <taxon>Dysgonomonadaceae</taxon>
        <taxon>Proteiniphilum</taxon>
    </lineage>
</organism>
<dbReference type="GO" id="GO:0016787">
    <property type="term" value="F:hydrolase activity"/>
    <property type="evidence" value="ECO:0007669"/>
    <property type="project" value="InterPro"/>
</dbReference>
<feature type="chain" id="PRO_5010232744" description="3-keto-alpha-glucoside-1,2-lyase/3-keto-2-hydroxy-glucal hydratase domain-containing protein" evidence="1">
    <location>
        <begin position="23"/>
        <end position="211"/>
    </location>
</feature>
<dbReference type="Gene3D" id="2.60.120.560">
    <property type="entry name" value="Exo-inulinase, domain 1"/>
    <property type="match status" value="1"/>
</dbReference>
<dbReference type="EMBL" id="LT605205">
    <property type="protein sequence ID" value="SCD19016.1"/>
    <property type="molecule type" value="Genomic_DNA"/>
</dbReference>
<name>A0A1R3SRJ4_9BACT</name>
<feature type="signal peptide" evidence="1">
    <location>
        <begin position="1"/>
        <end position="22"/>
    </location>
</feature>
<accession>A0A1R3SRJ4</accession>
<dbReference type="AlphaFoldDB" id="A0A1R3SRJ4"/>
<dbReference type="InterPro" id="IPR010496">
    <property type="entry name" value="AL/BT2_dom"/>
</dbReference>
<evidence type="ECO:0000313" key="4">
    <source>
        <dbReference type="Proteomes" id="UP000187464"/>
    </source>
</evidence>
<protein>
    <recommendedName>
        <fullName evidence="2">3-keto-alpha-glucoside-1,2-lyase/3-keto-2-hydroxy-glucal hydratase domain-containing protein</fullName>
    </recommendedName>
</protein>
<dbReference type="PROSITE" id="PS51257">
    <property type="entry name" value="PROKAR_LIPOPROTEIN"/>
    <property type="match status" value="1"/>
</dbReference>
<gene>
    <name evidence="3" type="ORF">PSM36_0180</name>
</gene>
<dbReference type="STRING" id="1642647.PSM36_0180"/>
<sequence length="211" mass="23276">MQAKLSIIILLAFLAVSCGQQSGEIFNGKDLSNWNFVVENNAVPGDQVYTVKEGVISIKGEPLGYMYTKEKYRNFTLELEYRWAGEASNSGVFILIEDPANPFPRGIECQLMAGKAGDFVLLNGSDLNEYTLPEGVTERPKFPVIGKQNPSSEKPTGEWNKVQVTVIDGAISVYINDVLQNEATSTVKEGHIGLQSEGKEVQFRNLVLREA</sequence>
<feature type="domain" description="3-keto-alpha-glucoside-1,2-lyase/3-keto-2-hydroxy-glucal hydratase" evidence="2">
    <location>
        <begin position="24"/>
        <end position="208"/>
    </location>
</feature>
<dbReference type="RefSeq" id="WP_076928384.1">
    <property type="nucleotide sequence ID" value="NZ_LT605205.1"/>
</dbReference>
<dbReference type="KEGG" id="psac:PSM36_0180"/>
<reference evidence="3 4" key="1">
    <citation type="submission" date="2016-08" db="EMBL/GenBank/DDBJ databases">
        <authorList>
            <person name="Seilhamer J.J."/>
        </authorList>
    </citation>
    <scope>NUCLEOTIDE SEQUENCE [LARGE SCALE GENOMIC DNA]</scope>
    <source>
        <strain evidence="3">M3/6</strain>
    </source>
</reference>
<evidence type="ECO:0000313" key="3">
    <source>
        <dbReference type="EMBL" id="SCD19016.1"/>
    </source>
</evidence>
<keyword evidence="4" id="KW-1185">Reference proteome</keyword>
<evidence type="ECO:0000256" key="1">
    <source>
        <dbReference type="SAM" id="SignalP"/>
    </source>
</evidence>
<dbReference type="Proteomes" id="UP000187464">
    <property type="component" value="Chromosome I"/>
</dbReference>
<keyword evidence="1" id="KW-0732">Signal</keyword>
<dbReference type="Pfam" id="PF06439">
    <property type="entry name" value="3keto-disac_hyd"/>
    <property type="match status" value="1"/>
</dbReference>
<proteinExistence type="predicted"/>
<evidence type="ECO:0000259" key="2">
    <source>
        <dbReference type="Pfam" id="PF06439"/>
    </source>
</evidence>